<feature type="region of interest" description="Disordered" evidence="1">
    <location>
        <begin position="22"/>
        <end position="58"/>
    </location>
</feature>
<feature type="compositionally biased region" description="Polar residues" evidence="1">
    <location>
        <begin position="39"/>
        <end position="57"/>
    </location>
</feature>
<dbReference type="InterPro" id="IPR011528">
    <property type="entry name" value="NERD"/>
</dbReference>
<protein>
    <submittedName>
        <fullName evidence="3">DNA topoisomerase</fullName>
    </submittedName>
</protein>
<evidence type="ECO:0000256" key="1">
    <source>
        <dbReference type="SAM" id="MobiDB-lite"/>
    </source>
</evidence>
<dbReference type="Pfam" id="PF08378">
    <property type="entry name" value="NERD"/>
    <property type="match status" value="1"/>
</dbReference>
<keyword evidence="3" id="KW-0413">Isomerase</keyword>
<dbReference type="Proteomes" id="UP000004207">
    <property type="component" value="Unassembled WGS sequence"/>
</dbReference>
<organism evidence="3 4">
    <name type="scientific">Kingella kingae ATCC 23330</name>
    <dbReference type="NCBI Taxonomy" id="887327"/>
    <lineage>
        <taxon>Bacteria</taxon>
        <taxon>Pseudomonadati</taxon>
        <taxon>Pseudomonadota</taxon>
        <taxon>Betaproteobacteria</taxon>
        <taxon>Neisseriales</taxon>
        <taxon>Neisseriaceae</taxon>
        <taxon>Kingella</taxon>
    </lineage>
</organism>
<accession>F5S669</accession>
<dbReference type="AlphaFoldDB" id="F5S669"/>
<dbReference type="eggNOG" id="COG0551">
    <property type="taxonomic scope" value="Bacteria"/>
</dbReference>
<keyword evidence="4" id="KW-1185">Reference proteome</keyword>
<dbReference type="HOGENOM" id="CLU_068011_0_0_4"/>
<evidence type="ECO:0000313" key="3">
    <source>
        <dbReference type="EMBL" id="EGK10548.1"/>
    </source>
</evidence>
<comment type="caution">
    <text evidence="3">The sequence shown here is derived from an EMBL/GenBank/DDBJ whole genome shotgun (WGS) entry which is preliminary data.</text>
</comment>
<feature type="domain" description="NERD" evidence="2">
    <location>
        <begin position="62"/>
        <end position="182"/>
    </location>
</feature>
<sequence length="242" mass="28073">MLMEFLFWFIVGMIGMAAWSMKQQSKPKDKPRDIPSPQPNHSLTKQPTQPSKNNTGKHIQIKGNIGEQLIKIKILENLNPSTYRHFHNLILPNQQKTTQIDHIIVSPFGIFVVEVKYFAGWIFGQSKDRQWTHTLSRHKQQKYPFPNPLHQNYGHIKALQNLLTLPETAFHSVVVFAHRNCQIRTQLPSNVCLLNDFIPYIQQYNTKMLNGEQMQAAVQLLSNPEFIGTEEKTQQHIQSLKK</sequence>
<evidence type="ECO:0000259" key="2">
    <source>
        <dbReference type="PROSITE" id="PS50965"/>
    </source>
</evidence>
<dbReference type="GO" id="GO:0016853">
    <property type="term" value="F:isomerase activity"/>
    <property type="evidence" value="ECO:0007669"/>
    <property type="project" value="UniProtKB-KW"/>
</dbReference>
<dbReference type="STRING" id="504.KKKWG1_1291"/>
<evidence type="ECO:0000313" key="4">
    <source>
        <dbReference type="Proteomes" id="UP000004207"/>
    </source>
</evidence>
<dbReference type="EMBL" id="AFHS01000020">
    <property type="protein sequence ID" value="EGK10548.1"/>
    <property type="molecule type" value="Genomic_DNA"/>
</dbReference>
<dbReference type="PROSITE" id="PS50965">
    <property type="entry name" value="NERD"/>
    <property type="match status" value="1"/>
</dbReference>
<name>F5S669_KINKI</name>
<reference evidence="3 4" key="1">
    <citation type="submission" date="2011-04" db="EMBL/GenBank/DDBJ databases">
        <authorList>
            <person name="Muzny D."/>
            <person name="Qin X."/>
            <person name="Deng J."/>
            <person name="Jiang H."/>
            <person name="Liu Y."/>
            <person name="Qu J."/>
            <person name="Song X.-Z."/>
            <person name="Zhang L."/>
            <person name="Thornton R."/>
            <person name="Coyle M."/>
            <person name="Francisco L."/>
            <person name="Jackson L."/>
            <person name="Javaid M."/>
            <person name="Korchina V."/>
            <person name="Kovar C."/>
            <person name="Mata R."/>
            <person name="Mathew T."/>
            <person name="Ngo R."/>
            <person name="Nguyen L."/>
            <person name="Nguyen N."/>
            <person name="Okwuonu G."/>
            <person name="Ongeri F."/>
            <person name="Pham C."/>
            <person name="Simmons D."/>
            <person name="Wilczek-Boney K."/>
            <person name="Hale W."/>
            <person name="Jakkamsetti A."/>
            <person name="Pham P."/>
            <person name="Ruth R."/>
            <person name="San Lucas F."/>
            <person name="Warren J."/>
            <person name="Zhang J."/>
            <person name="Zhao Z."/>
            <person name="Zhou C."/>
            <person name="Zhu D."/>
            <person name="Lee S."/>
            <person name="Bess C."/>
            <person name="Blankenburg K."/>
            <person name="Forbes L."/>
            <person name="Fu Q."/>
            <person name="Gubbala S."/>
            <person name="Hirani K."/>
            <person name="Jayaseelan J.C."/>
            <person name="Lara F."/>
            <person name="Munidasa M."/>
            <person name="Palculict T."/>
            <person name="Patil S."/>
            <person name="Pu L.-L."/>
            <person name="Saada N."/>
            <person name="Tang L."/>
            <person name="Weissenberger G."/>
            <person name="Zhu Y."/>
            <person name="Hemphill L."/>
            <person name="Shang Y."/>
            <person name="Youmans B."/>
            <person name="Ayvaz T."/>
            <person name="Ross M."/>
            <person name="Santibanez J."/>
            <person name="Aqrawi P."/>
            <person name="Gross S."/>
            <person name="Joshi V."/>
            <person name="Fowler G."/>
            <person name="Nazareth L."/>
            <person name="Reid J."/>
            <person name="Worley K."/>
            <person name="Petrosino J."/>
            <person name="Highlander S."/>
            <person name="Gibbs R."/>
        </authorList>
    </citation>
    <scope>NUCLEOTIDE SEQUENCE [LARGE SCALE GENOMIC DNA]</scope>
    <source>
        <strain evidence="3 4">ATCC 23330</strain>
    </source>
</reference>
<proteinExistence type="predicted"/>
<gene>
    <name evidence="3" type="ORF">HMPREF0476_0702</name>
</gene>